<dbReference type="EC" id="3.6.3.-" evidence="12"/>
<feature type="transmembrane region" description="Helical" evidence="10">
    <location>
        <begin position="807"/>
        <end position="823"/>
    </location>
</feature>
<name>A0AAJ1SQH3_9MICC</name>
<dbReference type="GO" id="GO:0005524">
    <property type="term" value="F:ATP binding"/>
    <property type="evidence" value="ECO:0007669"/>
    <property type="project" value="UniProtKB-KW"/>
</dbReference>
<dbReference type="PROSITE" id="PS00211">
    <property type="entry name" value="ABC_TRANSPORTER_1"/>
    <property type="match status" value="1"/>
</dbReference>
<feature type="domain" description="ABC transporter" evidence="11">
    <location>
        <begin position="162"/>
        <end position="420"/>
    </location>
</feature>
<evidence type="ECO:0000313" key="13">
    <source>
        <dbReference type="Proteomes" id="UP001239267"/>
    </source>
</evidence>
<protein>
    <submittedName>
        <fullName evidence="12">Energy-coupling factor transport system ATP-binding protein</fullName>
        <ecNumber evidence="12">3.6.3.-</ecNumber>
    </submittedName>
</protein>
<accession>A0AAJ1SQH3</accession>
<dbReference type="PANTHER" id="PTHR43553">
    <property type="entry name" value="HEAVY METAL TRANSPORTER"/>
    <property type="match status" value="1"/>
</dbReference>
<dbReference type="SMART" id="SM00382">
    <property type="entry name" value="AAA"/>
    <property type="match status" value="2"/>
</dbReference>
<dbReference type="GO" id="GO:0042626">
    <property type="term" value="F:ATPase-coupled transmembrane transporter activity"/>
    <property type="evidence" value="ECO:0007669"/>
    <property type="project" value="TreeGrafter"/>
</dbReference>
<proteinExistence type="inferred from homology"/>
<dbReference type="GO" id="GO:0016887">
    <property type="term" value="F:ATP hydrolysis activity"/>
    <property type="evidence" value="ECO:0007669"/>
    <property type="project" value="InterPro"/>
</dbReference>
<reference evidence="12 13" key="1">
    <citation type="submission" date="2023-07" db="EMBL/GenBank/DDBJ databases">
        <title>Sorghum-associated microbial communities from plants grown in Nebraska, USA.</title>
        <authorList>
            <person name="Schachtman D."/>
        </authorList>
    </citation>
    <scope>NUCLEOTIDE SEQUENCE [LARGE SCALE GENOMIC DNA]</scope>
    <source>
        <strain evidence="12 13">DS1001</strain>
    </source>
</reference>
<feature type="transmembrane region" description="Helical" evidence="10">
    <location>
        <begin position="681"/>
        <end position="704"/>
    </location>
</feature>
<evidence type="ECO:0000256" key="7">
    <source>
        <dbReference type="ARBA" id="ARBA00022989"/>
    </source>
</evidence>
<dbReference type="InterPro" id="IPR027417">
    <property type="entry name" value="P-loop_NTPase"/>
</dbReference>
<evidence type="ECO:0000256" key="8">
    <source>
        <dbReference type="ARBA" id="ARBA00023136"/>
    </source>
</evidence>
<evidence type="ECO:0000256" key="9">
    <source>
        <dbReference type="SAM" id="MobiDB-lite"/>
    </source>
</evidence>
<dbReference type="InterPro" id="IPR050095">
    <property type="entry name" value="ECF_ABC_transporter_ATP-bd"/>
</dbReference>
<sequence length="950" mass="96801">MTFRPAPLRAAAVLAAAFIAARVAYRVLFNGTGTGSPVLLDLPPLRLPAPYAHVVFLGPVTGPGLWAAVLSALPIAATILAFGLLNAWVDVSRGFVRLARGGPLQGVARMLVVAWAALPALADAVASVRLAFRLRGERFGPRALVPVLERTLEHAGRIAAALELRGFGSRATHSGNHDDGAPLLVRGAQFGVADTRIRVDSFAPPAGSVTVITGPTGSGKSTILRGLAGLLSHVDGGGLSGTVRIAGTDRASAPPRDTAGLVGVVLQNPRAAFATSRVRDDIALALELRGVPSAAVKARVLAVAERIGVAALLNREVSTLSAGEATLVAIAAAVVDQPRLLLVDEPLADLDATARSRVIAALRTLAREDGVCVIVAEHRAGALVPVADSWWTLEDGALVRGTAPAPSAPAHARPVVFPAHSHDPVLTATHLEVHRKGTPLVRDASVALHRGEIVALVGPNGAGKSSLLVALALPEAKGAVETSDGGRVALVPDASDDLFTRDTVAGELRAAERRLARKKHGAAVAAGAAAARVARLRGDVHIPVGNGHPRDLSAGERRILAIALQTMDSPGVLLIDEPTRGLDPAARAAVTNALRTAAEDGAAVLIATHDLDFAHGLGARILPMRDGVAPSLEPVAAPEPYVPAPPPAFAGAQAGASPAEQEDVPGATSPHRVRMPRGAELAVLAVANLLALAAFCWPLLAAALPQDAAAATPYAALAIAPVAAVAVVLSLDGSVRSAHTVALLGVLAAVASAVRVASTGVGGVEAVFILLILAGRAFGARFGLLLGAATIAISSALWGGIGPWTPFQVFACAWVGAGAGLLPRRVRGKAELWMLAAYGVVASYVFGLLLNLWFWPFAVGAGTGISYVPGAPLGTNLSSFLLYSLLTSTAGWDTLRAVTTVIGIAVVGRAVLASLRRVKPVSGAGGAAGADGQAASVPSPLVRDRRQLTP</sequence>
<feature type="compositionally biased region" description="Low complexity" evidence="9">
    <location>
        <begin position="649"/>
        <end position="659"/>
    </location>
</feature>
<keyword evidence="7 10" id="KW-1133">Transmembrane helix</keyword>
<evidence type="ECO:0000313" key="12">
    <source>
        <dbReference type="EMBL" id="MDQ0145226.1"/>
    </source>
</evidence>
<organism evidence="12 13">
    <name type="scientific">Pseudarthrobacter niigatensis</name>
    <dbReference type="NCBI Taxonomy" id="369935"/>
    <lineage>
        <taxon>Bacteria</taxon>
        <taxon>Bacillati</taxon>
        <taxon>Actinomycetota</taxon>
        <taxon>Actinomycetes</taxon>
        <taxon>Micrococcales</taxon>
        <taxon>Micrococcaceae</taxon>
        <taxon>Pseudarthrobacter</taxon>
    </lineage>
</organism>
<dbReference type="Proteomes" id="UP001239267">
    <property type="component" value="Unassembled WGS sequence"/>
</dbReference>
<evidence type="ECO:0000259" key="11">
    <source>
        <dbReference type="PROSITE" id="PS50893"/>
    </source>
</evidence>
<dbReference type="InterPro" id="IPR003439">
    <property type="entry name" value="ABC_transporter-like_ATP-bd"/>
</dbReference>
<keyword evidence="12" id="KW-0378">Hydrolase</keyword>
<dbReference type="RefSeq" id="WP_307357869.1">
    <property type="nucleotide sequence ID" value="NZ_JAUSTB010000003.1"/>
</dbReference>
<comment type="similarity">
    <text evidence="2">Belongs to the ABC transporter superfamily.</text>
</comment>
<feature type="transmembrane region" description="Helical" evidence="10">
    <location>
        <begin position="711"/>
        <end position="731"/>
    </location>
</feature>
<gene>
    <name evidence="12" type="ORF">J2T23_001116</name>
</gene>
<dbReference type="Gene3D" id="3.40.50.300">
    <property type="entry name" value="P-loop containing nucleotide triphosphate hydrolases"/>
    <property type="match status" value="2"/>
</dbReference>
<evidence type="ECO:0000256" key="5">
    <source>
        <dbReference type="ARBA" id="ARBA00022741"/>
    </source>
</evidence>
<evidence type="ECO:0000256" key="4">
    <source>
        <dbReference type="ARBA" id="ARBA00022692"/>
    </source>
</evidence>
<dbReference type="SUPFAM" id="SSF52540">
    <property type="entry name" value="P-loop containing nucleoside triphosphate hydrolases"/>
    <property type="match status" value="3"/>
</dbReference>
<feature type="transmembrane region" description="Helical" evidence="10">
    <location>
        <begin position="743"/>
        <end position="775"/>
    </location>
</feature>
<keyword evidence="6 12" id="KW-0067">ATP-binding</keyword>
<evidence type="ECO:0000256" key="2">
    <source>
        <dbReference type="ARBA" id="ARBA00005417"/>
    </source>
</evidence>
<dbReference type="PANTHER" id="PTHR43553:SF24">
    <property type="entry name" value="ENERGY-COUPLING FACTOR TRANSPORTER ATP-BINDING PROTEIN ECFA1"/>
    <property type="match status" value="1"/>
</dbReference>
<dbReference type="EMBL" id="JAUSTB010000003">
    <property type="protein sequence ID" value="MDQ0145226.1"/>
    <property type="molecule type" value="Genomic_DNA"/>
</dbReference>
<feature type="domain" description="ABC transporter" evidence="11">
    <location>
        <begin position="426"/>
        <end position="651"/>
    </location>
</feature>
<feature type="transmembrane region" description="Helical" evidence="10">
    <location>
        <begin position="110"/>
        <end position="132"/>
    </location>
</feature>
<feature type="region of interest" description="Disordered" evidence="9">
    <location>
        <begin position="923"/>
        <end position="950"/>
    </location>
</feature>
<dbReference type="InterPro" id="IPR003339">
    <property type="entry name" value="ABC/ECF_trnsptr_transmembrane"/>
</dbReference>
<dbReference type="PROSITE" id="PS50893">
    <property type="entry name" value="ABC_TRANSPORTER_2"/>
    <property type="match status" value="2"/>
</dbReference>
<feature type="region of interest" description="Disordered" evidence="9">
    <location>
        <begin position="648"/>
        <end position="671"/>
    </location>
</feature>
<feature type="transmembrane region" description="Helical" evidence="10">
    <location>
        <begin position="835"/>
        <end position="855"/>
    </location>
</feature>
<dbReference type="InterPro" id="IPR015856">
    <property type="entry name" value="ABC_transpr_CbiO/EcfA_su"/>
</dbReference>
<keyword evidence="4 10" id="KW-0812">Transmembrane</keyword>
<keyword evidence="5" id="KW-0547">Nucleotide-binding</keyword>
<comment type="subcellular location">
    <subcellularLocation>
        <location evidence="1">Membrane</location>
        <topology evidence="1">Multi-pass membrane protein</topology>
    </subcellularLocation>
</comment>
<dbReference type="GO" id="GO:0043190">
    <property type="term" value="C:ATP-binding cassette (ABC) transporter complex"/>
    <property type="evidence" value="ECO:0007669"/>
    <property type="project" value="TreeGrafter"/>
</dbReference>
<keyword evidence="3" id="KW-0813">Transport</keyword>
<evidence type="ECO:0000256" key="6">
    <source>
        <dbReference type="ARBA" id="ARBA00022840"/>
    </source>
</evidence>
<evidence type="ECO:0000256" key="10">
    <source>
        <dbReference type="SAM" id="Phobius"/>
    </source>
</evidence>
<evidence type="ECO:0000256" key="1">
    <source>
        <dbReference type="ARBA" id="ARBA00004141"/>
    </source>
</evidence>
<feature type="transmembrane region" description="Helical" evidence="10">
    <location>
        <begin position="782"/>
        <end position="801"/>
    </location>
</feature>
<keyword evidence="8 10" id="KW-0472">Membrane</keyword>
<feature type="transmembrane region" description="Helical" evidence="10">
    <location>
        <begin position="65"/>
        <end position="89"/>
    </location>
</feature>
<dbReference type="CDD" id="cd03225">
    <property type="entry name" value="ABC_cobalt_CbiO_domain1"/>
    <property type="match status" value="1"/>
</dbReference>
<dbReference type="Gene3D" id="1.10.1760.20">
    <property type="match status" value="1"/>
</dbReference>
<dbReference type="InterPro" id="IPR017871">
    <property type="entry name" value="ABC_transporter-like_CS"/>
</dbReference>
<comment type="caution">
    <text evidence="12">The sequence shown here is derived from an EMBL/GenBank/DDBJ whole genome shotgun (WGS) entry which is preliminary data.</text>
</comment>
<keyword evidence="13" id="KW-1185">Reference proteome</keyword>
<dbReference type="AlphaFoldDB" id="A0AAJ1SQH3"/>
<evidence type="ECO:0000256" key="3">
    <source>
        <dbReference type="ARBA" id="ARBA00022448"/>
    </source>
</evidence>
<dbReference type="CDD" id="cd16914">
    <property type="entry name" value="EcfT"/>
    <property type="match status" value="1"/>
</dbReference>
<feature type="transmembrane region" description="Helical" evidence="10">
    <location>
        <begin position="894"/>
        <end position="912"/>
    </location>
</feature>
<dbReference type="InterPro" id="IPR003593">
    <property type="entry name" value="AAA+_ATPase"/>
</dbReference>
<dbReference type="Pfam" id="PF00005">
    <property type="entry name" value="ABC_tran"/>
    <property type="match status" value="2"/>
</dbReference>